<comment type="catalytic activity">
    <reaction evidence="17">
        <text>substance P + H2O = substance P(1-7) + L-Phe-Gly-L-Leu-L-Met-NH2</text>
        <dbReference type="Rhea" id="RHEA:71467"/>
        <dbReference type="ChEBI" id="CHEBI:15377"/>
        <dbReference type="ChEBI" id="CHEBI:190692"/>
        <dbReference type="ChEBI" id="CHEBI:190695"/>
        <dbReference type="ChEBI" id="CHEBI:190698"/>
    </reaction>
    <physiologicalReaction direction="left-to-right" evidence="17">
        <dbReference type="Rhea" id="RHEA:71468"/>
    </physiologicalReaction>
</comment>
<keyword evidence="22" id="KW-1185">Reference proteome</keyword>
<keyword evidence="10" id="KW-0735">Signal-anchor</keyword>
<keyword evidence="8" id="KW-0597">Phosphoprotein</keyword>
<evidence type="ECO:0000256" key="4">
    <source>
        <dbReference type="ARBA" id="ARBA00007357"/>
    </source>
</evidence>
<keyword evidence="11" id="KW-0449">Lipoprotein</keyword>
<comment type="catalytic activity">
    <reaction evidence="16">
        <text>neurotensin + H2O = neurotensin(1-10) + L-tyrosyl-L-isoleucyl-L-leucine</text>
        <dbReference type="Rhea" id="RHEA:71479"/>
        <dbReference type="ChEBI" id="CHEBI:15377"/>
        <dbReference type="ChEBI" id="CHEBI:147362"/>
        <dbReference type="ChEBI" id="CHEBI:190705"/>
        <dbReference type="ChEBI" id="CHEBI:190707"/>
    </reaction>
    <physiologicalReaction direction="left-to-right" evidence="16">
        <dbReference type="Rhea" id="RHEA:71480"/>
    </physiologicalReaction>
</comment>
<dbReference type="Ensembl" id="ENSSDAT00000023077.1">
    <property type="protein sequence ID" value="ENSSDAP00000020182.1"/>
    <property type="gene ID" value="ENSSDAG00000018374.1"/>
</dbReference>
<dbReference type="GO" id="GO:0004222">
    <property type="term" value="F:metalloendopeptidase activity"/>
    <property type="evidence" value="ECO:0007669"/>
    <property type="project" value="UniProtKB-EC"/>
</dbReference>
<evidence type="ECO:0000256" key="19">
    <source>
        <dbReference type="ARBA" id="ARBA00049470"/>
    </source>
</evidence>
<dbReference type="PANTHER" id="PTHR11733">
    <property type="entry name" value="ZINC METALLOPROTEASE FAMILY M13 NEPRILYSIN-RELATED"/>
    <property type="match status" value="1"/>
</dbReference>
<evidence type="ECO:0000256" key="7">
    <source>
        <dbReference type="ARBA" id="ARBA00022475"/>
    </source>
</evidence>
<dbReference type="InterPro" id="IPR042089">
    <property type="entry name" value="Peptidase_M13_dom_2"/>
</dbReference>
<comment type="catalytic activity">
    <reaction evidence="1">
        <text>Preferential cleavage of polypeptides between hydrophobic residues, particularly with Phe or Tyr at P1'.</text>
        <dbReference type="EC" id="3.4.24.11"/>
    </reaction>
</comment>
<dbReference type="GO" id="GO:0016485">
    <property type="term" value="P:protein processing"/>
    <property type="evidence" value="ECO:0007669"/>
    <property type="project" value="TreeGrafter"/>
</dbReference>
<keyword evidence="9" id="KW-0519">Myristate</keyword>
<dbReference type="Proteomes" id="UP000694422">
    <property type="component" value="Unplaced"/>
</dbReference>
<reference evidence="21" key="2">
    <citation type="submission" date="2025-09" db="UniProtKB">
        <authorList>
            <consortium name="Ensembl"/>
        </authorList>
    </citation>
    <scope>IDENTIFICATION</scope>
</reference>
<dbReference type="Pfam" id="PF05649">
    <property type="entry name" value="Peptidase_M13_N"/>
    <property type="match status" value="1"/>
</dbReference>
<evidence type="ECO:0000256" key="16">
    <source>
        <dbReference type="ARBA" id="ARBA00047638"/>
    </source>
</evidence>
<comment type="catalytic activity">
    <reaction evidence="18">
        <text>neurotensin + H2O = neurotensin(1-11) + L-isoleucyl-L-leucine</text>
        <dbReference type="Rhea" id="RHEA:71475"/>
        <dbReference type="ChEBI" id="CHEBI:15377"/>
        <dbReference type="ChEBI" id="CHEBI:147362"/>
        <dbReference type="ChEBI" id="CHEBI:190704"/>
        <dbReference type="ChEBI" id="CHEBI:190706"/>
    </reaction>
    <physiologicalReaction direction="left-to-right" evidence="18">
        <dbReference type="Rhea" id="RHEA:71476"/>
    </physiologicalReaction>
</comment>
<feature type="domain" description="Peptidase M13 N-terminal" evidence="20">
    <location>
        <begin position="7"/>
        <end position="289"/>
    </location>
</feature>
<comment type="subcellular location">
    <subcellularLocation>
        <location evidence="2">Cell membrane</location>
    </subcellularLocation>
    <subcellularLocation>
        <location evidence="3">Membrane</location>
        <topology evidence="3">Single-pass type II membrane protein</topology>
    </subcellularLocation>
</comment>
<organism evidence="21 22">
    <name type="scientific">Spermophilus dauricus</name>
    <name type="common">Daurian ground squirrel</name>
    <dbReference type="NCBI Taxonomy" id="99837"/>
    <lineage>
        <taxon>Eukaryota</taxon>
        <taxon>Metazoa</taxon>
        <taxon>Chordata</taxon>
        <taxon>Craniata</taxon>
        <taxon>Vertebrata</taxon>
        <taxon>Euteleostomi</taxon>
        <taxon>Mammalia</taxon>
        <taxon>Eutheria</taxon>
        <taxon>Euarchontoglires</taxon>
        <taxon>Glires</taxon>
        <taxon>Rodentia</taxon>
        <taxon>Sciuromorpha</taxon>
        <taxon>Sciuridae</taxon>
        <taxon>Xerinae</taxon>
        <taxon>Marmotini</taxon>
        <taxon>Spermophilus</taxon>
    </lineage>
</organism>
<comment type="catalytic activity">
    <reaction evidence="19">
        <text>substance P + H2O = substance P(1-9) + L-Leu-L-Met-NH2</text>
        <dbReference type="Rhea" id="RHEA:71459"/>
        <dbReference type="ChEBI" id="CHEBI:15377"/>
        <dbReference type="ChEBI" id="CHEBI:190692"/>
        <dbReference type="ChEBI" id="CHEBI:190693"/>
        <dbReference type="ChEBI" id="CHEBI:190700"/>
    </reaction>
    <physiologicalReaction direction="left-to-right" evidence="19">
        <dbReference type="Rhea" id="RHEA:71460"/>
    </physiologicalReaction>
</comment>
<dbReference type="SUPFAM" id="SSF55486">
    <property type="entry name" value="Metalloproteases ('zincins'), catalytic domain"/>
    <property type="match status" value="1"/>
</dbReference>
<dbReference type="InterPro" id="IPR008753">
    <property type="entry name" value="Peptidase_M13_N"/>
</dbReference>
<accession>A0A8C9QBX2</accession>
<dbReference type="PANTHER" id="PTHR11733:SF114">
    <property type="entry name" value="NEPRILYSIN"/>
    <property type="match status" value="1"/>
</dbReference>
<dbReference type="Gene3D" id="1.10.1380.10">
    <property type="entry name" value="Neutral endopeptidase , domain2"/>
    <property type="match status" value="1"/>
</dbReference>
<comment type="similarity">
    <text evidence="4">Belongs to the peptidase M13 family.</text>
</comment>
<evidence type="ECO:0000256" key="18">
    <source>
        <dbReference type="ARBA" id="ARBA00049273"/>
    </source>
</evidence>
<evidence type="ECO:0000256" key="5">
    <source>
        <dbReference type="ARBA" id="ARBA00012521"/>
    </source>
</evidence>
<dbReference type="GO" id="GO:0005886">
    <property type="term" value="C:plasma membrane"/>
    <property type="evidence" value="ECO:0007669"/>
    <property type="project" value="UniProtKB-SubCell"/>
</dbReference>
<protein>
    <recommendedName>
        <fullName evidence="6">Neprilysin</fullName>
        <ecNumber evidence="5">3.4.24.11</ecNumber>
    </recommendedName>
    <alternativeName>
        <fullName evidence="15">Atriopeptidase</fullName>
    </alternativeName>
    <alternativeName>
        <fullName evidence="13">Enkephalinase</fullName>
    </alternativeName>
    <alternativeName>
        <fullName evidence="12">Neutral endopeptidase 24.11</fullName>
    </alternativeName>
    <alternativeName>
        <fullName evidence="14">Skin fibroblast elastase</fullName>
    </alternativeName>
</protein>
<evidence type="ECO:0000259" key="20">
    <source>
        <dbReference type="Pfam" id="PF05649"/>
    </source>
</evidence>
<sequence length="336" mass="38419">MDATAEPCTDFFKYACGGWLKRNVIPETSSRYSNFDILRDELEVILKDVLQEPKPEDIVAVQKAKTLYRSCVNETAIDRRGGQPLLKLLPDIFGWPVATENWEQTYGASWTAEKSIAQLNSKYGKKVLINFFIGTDDKNSTHHIIHFDQPRLGLPSMDYYECTGIYKEACTAYVDFMISVAKLIRLEEGLPIDEKQISSEMNRVMELEKEIANATSKPEDRNDPMALYNKMTLAQVQNNFSLEINGKPFSWSDFTNEIMSTVNISIPNEEDVVVYAPEYLTKLKPILTKYSARPFMAQQPKLPPGDAAQTMSTGIWKTRWEGCMWRQHLLGRVSTW</sequence>
<dbReference type="EC" id="3.4.24.11" evidence="5"/>
<evidence type="ECO:0000256" key="9">
    <source>
        <dbReference type="ARBA" id="ARBA00022707"/>
    </source>
</evidence>
<evidence type="ECO:0000256" key="8">
    <source>
        <dbReference type="ARBA" id="ARBA00022553"/>
    </source>
</evidence>
<proteinExistence type="inferred from homology"/>
<evidence type="ECO:0000256" key="2">
    <source>
        <dbReference type="ARBA" id="ARBA00004236"/>
    </source>
</evidence>
<name>A0A8C9QBX2_SPEDA</name>
<dbReference type="GO" id="GO:0097242">
    <property type="term" value="P:amyloid-beta clearance"/>
    <property type="evidence" value="ECO:0007669"/>
    <property type="project" value="TreeGrafter"/>
</dbReference>
<evidence type="ECO:0000256" key="6">
    <source>
        <dbReference type="ARBA" id="ARBA00022077"/>
    </source>
</evidence>
<evidence type="ECO:0000313" key="21">
    <source>
        <dbReference type="Ensembl" id="ENSSDAP00000020182.1"/>
    </source>
</evidence>
<evidence type="ECO:0000256" key="17">
    <source>
        <dbReference type="ARBA" id="ARBA00048093"/>
    </source>
</evidence>
<evidence type="ECO:0000313" key="22">
    <source>
        <dbReference type="Proteomes" id="UP000694422"/>
    </source>
</evidence>
<evidence type="ECO:0000256" key="12">
    <source>
        <dbReference type="ARBA" id="ARBA00031127"/>
    </source>
</evidence>
<reference evidence="21" key="1">
    <citation type="submission" date="2025-08" db="UniProtKB">
        <authorList>
            <consortium name="Ensembl"/>
        </authorList>
    </citation>
    <scope>IDENTIFICATION</scope>
</reference>
<evidence type="ECO:0000256" key="15">
    <source>
        <dbReference type="ARBA" id="ARBA00032584"/>
    </source>
</evidence>
<evidence type="ECO:0000256" key="3">
    <source>
        <dbReference type="ARBA" id="ARBA00004606"/>
    </source>
</evidence>
<keyword evidence="7" id="KW-0472">Membrane</keyword>
<evidence type="ECO:0000256" key="1">
    <source>
        <dbReference type="ARBA" id="ARBA00000716"/>
    </source>
</evidence>
<evidence type="ECO:0000256" key="10">
    <source>
        <dbReference type="ARBA" id="ARBA00022968"/>
    </source>
</evidence>
<dbReference type="PROSITE" id="PS51885">
    <property type="entry name" value="NEPRILYSIN"/>
    <property type="match status" value="1"/>
</dbReference>
<evidence type="ECO:0000256" key="14">
    <source>
        <dbReference type="ARBA" id="ARBA00031486"/>
    </source>
</evidence>
<evidence type="ECO:0000256" key="13">
    <source>
        <dbReference type="ARBA" id="ARBA00031362"/>
    </source>
</evidence>
<evidence type="ECO:0000256" key="11">
    <source>
        <dbReference type="ARBA" id="ARBA00023288"/>
    </source>
</evidence>
<keyword evidence="7" id="KW-1003">Cell membrane</keyword>
<dbReference type="InterPro" id="IPR000718">
    <property type="entry name" value="Peptidase_M13"/>
</dbReference>
<keyword evidence="10" id="KW-0812">Transmembrane</keyword>
<dbReference type="AlphaFoldDB" id="A0A8C9QBX2"/>